<evidence type="ECO:0000313" key="1">
    <source>
        <dbReference type="EMBL" id="WVX47710.1"/>
    </source>
</evidence>
<reference evidence="2" key="1">
    <citation type="submission" date="2024-01" db="EMBL/GenBank/DDBJ databases">
        <title>Roseobacter fucihabitans sp. nov., isolated from the brown alga Fucus spiralis.</title>
        <authorList>
            <person name="Hahnke S."/>
            <person name="Berger M."/>
            <person name="Schlingloff A."/>
            <person name="Athale I."/>
            <person name="Neumann-Schaal M."/>
            <person name="Adenaya A."/>
            <person name="Poehlein A."/>
            <person name="Daniel R."/>
            <person name="Pertersen J."/>
            <person name="Brinkhoff T."/>
        </authorList>
    </citation>
    <scope>NUCLEOTIDE SEQUENCE [LARGE SCALE GENOMIC DNA]</scope>
    <source>
        <strain evidence="2">B14</strain>
    </source>
</reference>
<keyword evidence="2" id="KW-1185">Reference proteome</keyword>
<sequence length="228" mass="24498">MTSMSHHIRHLPAAAVLIAAGAGATHITASDQLDLASATQSVCTAHATITIDLRMELAELGWVHPQPENMISVLRLWADGVLAVGRELRAPVDWTTAPAQAESTAIQVFGGEERDNVIRLTIGPNTAALAVIQSSGEETQSLRCIYAGPGDDNLRDLLNTLESLDERAGIKRADPHVQTFQSRTQGEEDGKPYLVDLQVARFEESAASSLGREPHVELGFSTIFTSIP</sequence>
<dbReference type="EMBL" id="CP143423">
    <property type="protein sequence ID" value="WVX47710.1"/>
    <property type="molecule type" value="Genomic_DNA"/>
</dbReference>
<protein>
    <submittedName>
        <fullName evidence="1">Uncharacterized protein</fullName>
    </submittedName>
</protein>
<accession>A0ABZ2BR54</accession>
<organism evidence="1 2">
    <name type="scientific">Roseobacter fucihabitans</name>
    <dbReference type="NCBI Taxonomy" id="1537242"/>
    <lineage>
        <taxon>Bacteria</taxon>
        <taxon>Pseudomonadati</taxon>
        <taxon>Pseudomonadota</taxon>
        <taxon>Alphaproteobacteria</taxon>
        <taxon>Rhodobacterales</taxon>
        <taxon>Roseobacteraceae</taxon>
        <taxon>Roseobacter</taxon>
    </lineage>
</organism>
<proteinExistence type="predicted"/>
<dbReference type="Proteomes" id="UP001318682">
    <property type="component" value="Chromosome"/>
</dbReference>
<name>A0ABZ2BR54_9RHOB</name>
<gene>
    <name evidence="1" type="ORF">ROLI_007810</name>
</gene>
<evidence type="ECO:0000313" key="2">
    <source>
        <dbReference type="Proteomes" id="UP001318682"/>
    </source>
</evidence>